<dbReference type="InterPro" id="IPR008949">
    <property type="entry name" value="Isoprenoid_synthase_dom_sf"/>
</dbReference>
<gene>
    <name evidence="1" type="ORF">ABN16_04740</name>
</gene>
<evidence type="ECO:0000313" key="2">
    <source>
        <dbReference type="Proteomes" id="UP000036000"/>
    </source>
</evidence>
<dbReference type="EMBL" id="CP012033">
    <property type="protein sequence ID" value="AKP64370.1"/>
    <property type="molecule type" value="Genomic_DNA"/>
</dbReference>
<sequence>MALLDYDVALEENFQRYAATLPRPLPDLIAGSDASARHLRQGGYTLFQSPDQPDDVTVVVETLALATTLNPTNFLPTASVNDLAMGKARAYACQYLYGEFHRLLQTPTLSDDAQRYCLAEAQQLQLANLERLQLNFNQRERIADFLKDTKARSARLMGLSCYVAASAAGEDSAVTGLAREIGETLGVALTILRDAQETQTIADFHDRVLRGDYPLPLLFGFEKEADYFSEFFHQAHKPTADQFVTAQQLTLQAGYGPAVEMAQELLNQTGLDVKMLPQGPTHTALDRVLERLAEQVDQKLAEQDK</sequence>
<keyword evidence="2" id="KW-1185">Reference proteome</keyword>
<dbReference type="KEGG" id="lko:ABN16_04740"/>
<name>A0AAC8UU02_9LACO</name>
<dbReference type="Gene3D" id="1.10.600.10">
    <property type="entry name" value="Farnesyl Diphosphate Synthase"/>
    <property type="match status" value="1"/>
</dbReference>
<proteinExistence type="predicted"/>
<dbReference type="SUPFAM" id="SSF48576">
    <property type="entry name" value="Terpenoid synthases"/>
    <property type="match status" value="1"/>
</dbReference>
<evidence type="ECO:0000313" key="1">
    <source>
        <dbReference type="EMBL" id="AKP64370.1"/>
    </source>
</evidence>
<dbReference type="Proteomes" id="UP000036000">
    <property type="component" value="Chromosome"/>
</dbReference>
<protein>
    <recommendedName>
        <fullName evidence="3">Polyprenyl synthetase</fullName>
    </recommendedName>
</protein>
<accession>A0AAC8UU02</accession>
<dbReference type="RefSeq" id="WP_048733346.1">
    <property type="nucleotide sequence ID" value="NZ_CP012033.1"/>
</dbReference>
<reference evidence="1 2" key="1">
    <citation type="submission" date="2015-07" db="EMBL/GenBank/DDBJ databases">
        <title>Lactobacillus korensis/26-25/ whole genome sequencing.</title>
        <authorList>
            <person name="Kim M.K."/>
            <person name="Im W.-T."/>
            <person name="Srinivasan S."/>
            <person name="Lee J.-J."/>
        </authorList>
    </citation>
    <scope>NUCLEOTIDE SEQUENCE [LARGE SCALE GENOMIC DNA]</scope>
    <source>
        <strain evidence="1 2">26-25</strain>
    </source>
</reference>
<organism evidence="1 2">
    <name type="scientific">Levilactobacillus koreensis</name>
    <dbReference type="NCBI Taxonomy" id="637971"/>
    <lineage>
        <taxon>Bacteria</taxon>
        <taxon>Bacillati</taxon>
        <taxon>Bacillota</taxon>
        <taxon>Bacilli</taxon>
        <taxon>Lactobacillales</taxon>
        <taxon>Lactobacillaceae</taxon>
        <taxon>Levilactobacillus</taxon>
    </lineage>
</organism>
<evidence type="ECO:0008006" key="3">
    <source>
        <dbReference type="Google" id="ProtNLM"/>
    </source>
</evidence>
<dbReference type="AlphaFoldDB" id="A0AAC8UU02"/>